<name>A0ABW5A1H0_9BACL</name>
<evidence type="ECO:0000313" key="2">
    <source>
        <dbReference type="Proteomes" id="UP001597343"/>
    </source>
</evidence>
<dbReference type="EMBL" id="JBHUIO010000011">
    <property type="protein sequence ID" value="MFD2172047.1"/>
    <property type="molecule type" value="Genomic_DNA"/>
</dbReference>
<dbReference type="Proteomes" id="UP001597343">
    <property type="component" value="Unassembled WGS sequence"/>
</dbReference>
<proteinExistence type="predicted"/>
<dbReference type="RefSeq" id="WP_386049367.1">
    <property type="nucleotide sequence ID" value="NZ_JBHUIO010000011.1"/>
</dbReference>
<organism evidence="1 2">
    <name type="scientific">Tumebacillus lipolyticus</name>
    <dbReference type="NCBI Taxonomy" id="1280370"/>
    <lineage>
        <taxon>Bacteria</taxon>
        <taxon>Bacillati</taxon>
        <taxon>Bacillota</taxon>
        <taxon>Bacilli</taxon>
        <taxon>Bacillales</taxon>
        <taxon>Alicyclobacillaceae</taxon>
        <taxon>Tumebacillus</taxon>
    </lineage>
</organism>
<dbReference type="Pfam" id="PF18982">
    <property type="entry name" value="JetA"/>
    <property type="match status" value="1"/>
</dbReference>
<protein>
    <submittedName>
        <fullName evidence="1">Wadjet anti-phage system protein JetA family protein</fullName>
    </submittedName>
</protein>
<accession>A0ABW5A1H0</accession>
<gene>
    <name evidence="1" type="ORF">ACFSOY_18950</name>
</gene>
<reference evidence="2" key="1">
    <citation type="journal article" date="2019" name="Int. J. Syst. Evol. Microbiol.">
        <title>The Global Catalogue of Microorganisms (GCM) 10K type strain sequencing project: providing services to taxonomists for standard genome sequencing and annotation.</title>
        <authorList>
            <consortium name="The Broad Institute Genomics Platform"/>
            <consortium name="The Broad Institute Genome Sequencing Center for Infectious Disease"/>
            <person name="Wu L."/>
            <person name="Ma J."/>
        </authorList>
    </citation>
    <scope>NUCLEOTIDE SEQUENCE [LARGE SCALE GENOMIC DNA]</scope>
    <source>
        <strain evidence="2">CGMCC 1.13574</strain>
    </source>
</reference>
<dbReference type="InterPro" id="IPR043773">
    <property type="entry name" value="JetA"/>
</dbReference>
<evidence type="ECO:0000313" key="1">
    <source>
        <dbReference type="EMBL" id="MFD2172047.1"/>
    </source>
</evidence>
<keyword evidence="2" id="KW-1185">Reference proteome</keyword>
<sequence>MRLFEVVPENFFSLLSRKNKYLYAEALLLLYEEYQKNRFGIQYETMRDLLQELIETQELLGLAYEDEEEDQPSLRSQHESSTSEELSRFKANALLRRLREQEWIDVESRDQFQQYIVLPHYSSRILAVLKDLCEGKTIEYQRFTFSTYQLLAGEEASVRPCVALLEAEKMTMSLLDELRVLINNMKHHMEQVLSKETIQDVLEHHFSEYKTKVVDMSYHRLKTSDHVARYRSRILDNVQKWLLDRDRIEDTITDGLKSELYQTREEAERVIRGALLNIEEVYSGLDEMFYQIDLRHNQFLRASFERARYLGQHSHGIDQQLSNYLQWISEQIQEDTSFNVPQSLFRLIELNFISEQSLLTPRTKRAPHSPDEYVVVPLSDELRKKIREENLARLEKTITREKVQKYVFSKLGNRKQMRLEELAPSTLEEFLLLAFTYLYGYDETVGFRLERSADDRILVVGNYRFYDRQIVHSNGGE</sequence>
<comment type="caution">
    <text evidence="1">The sequence shown here is derived from an EMBL/GenBank/DDBJ whole genome shotgun (WGS) entry which is preliminary data.</text>
</comment>